<dbReference type="PATRIC" id="fig|400772.4.peg.525"/>
<dbReference type="Gene3D" id="3.40.50.2000">
    <property type="entry name" value="Glycogen Phosphorylase B"/>
    <property type="match status" value="2"/>
</dbReference>
<dbReference type="Pfam" id="PF00534">
    <property type="entry name" value="Glycos_transf_1"/>
    <property type="match status" value="1"/>
</dbReference>
<sequence>MAETQCEELAARGHDVTLWAAAPVETPAEIHVSGYVKRLYPARSVSKRLGFAGTYAPGLTRDLIAHRPEVLHVHLARDLVTLRGAAAAHRASLPFVVQPHGMIDRSSNLLAAPIDAVWTRPVLAAAHSTFCLTEQEERDIAEINPHARVARIRNGLSLNRDTAGFDDKENRVVFLARLHQRKRPQKFVEMALQVGRVCPDVKFALAGPDEGELDAVSALVERSGLADRFEIIGAVPPEETDTFLAKSRVYVLPSVGEVFPMTLIESFRVGTPSVVTNSLGIADDCIQYGAAEVTDGSASSMADAVIRILTDKQHAQALVRNALSYLSKELNIVDVAQQLEHSYVAAIQREDRR</sequence>
<evidence type="ECO:0000256" key="1">
    <source>
        <dbReference type="ARBA" id="ARBA00022676"/>
    </source>
</evidence>
<keyword evidence="6" id="KW-1185">Reference proteome</keyword>
<evidence type="ECO:0000259" key="4">
    <source>
        <dbReference type="Pfam" id="PF13579"/>
    </source>
</evidence>
<organism evidence="5 6">
    <name type="scientific">Microbacterium ginsengisoli</name>
    <dbReference type="NCBI Taxonomy" id="400772"/>
    <lineage>
        <taxon>Bacteria</taxon>
        <taxon>Bacillati</taxon>
        <taxon>Actinomycetota</taxon>
        <taxon>Actinomycetes</taxon>
        <taxon>Micrococcales</taxon>
        <taxon>Microbacteriaceae</taxon>
        <taxon>Microbacterium</taxon>
    </lineage>
</organism>
<gene>
    <name evidence="5" type="primary">kanE</name>
    <name evidence="5" type="ORF">RR49_00494</name>
</gene>
<dbReference type="InterPro" id="IPR028098">
    <property type="entry name" value="Glyco_trans_4-like_N"/>
</dbReference>
<feature type="domain" description="Glycosyltransferase subfamily 4-like N-terminal" evidence="4">
    <location>
        <begin position="4"/>
        <end position="155"/>
    </location>
</feature>
<dbReference type="InterPro" id="IPR001296">
    <property type="entry name" value="Glyco_trans_1"/>
</dbReference>
<proteinExistence type="predicted"/>
<comment type="caution">
    <text evidence="5">The sequence shown here is derived from an EMBL/GenBank/DDBJ whole genome shotgun (WGS) entry which is preliminary data.</text>
</comment>
<feature type="domain" description="Glycosyl transferase family 1" evidence="3">
    <location>
        <begin position="160"/>
        <end position="322"/>
    </location>
</feature>
<dbReference type="GO" id="GO:0016757">
    <property type="term" value="F:glycosyltransferase activity"/>
    <property type="evidence" value="ECO:0007669"/>
    <property type="project" value="UniProtKB-KW"/>
</dbReference>
<keyword evidence="2 5" id="KW-0808">Transferase</keyword>
<dbReference type="AlphaFoldDB" id="A0A0F0M2K8"/>
<dbReference type="STRING" id="400772.RR49_00494"/>
<evidence type="ECO:0000313" key="6">
    <source>
        <dbReference type="Proteomes" id="UP000033451"/>
    </source>
</evidence>
<dbReference type="Pfam" id="PF13579">
    <property type="entry name" value="Glyco_trans_4_4"/>
    <property type="match status" value="1"/>
</dbReference>
<accession>A0A0F0M2K8</accession>
<dbReference type="PANTHER" id="PTHR12526:SF510">
    <property type="entry name" value="D-INOSITOL 3-PHOSPHATE GLYCOSYLTRANSFERASE"/>
    <property type="match status" value="1"/>
</dbReference>
<dbReference type="EC" id="2.4.1.301" evidence="5"/>
<dbReference type="EMBL" id="JYIY01000056">
    <property type="protein sequence ID" value="KJL39423.1"/>
    <property type="molecule type" value="Genomic_DNA"/>
</dbReference>
<dbReference type="SUPFAM" id="SSF53756">
    <property type="entry name" value="UDP-Glycosyltransferase/glycogen phosphorylase"/>
    <property type="match status" value="1"/>
</dbReference>
<dbReference type="Proteomes" id="UP000033451">
    <property type="component" value="Unassembled WGS sequence"/>
</dbReference>
<evidence type="ECO:0000256" key="2">
    <source>
        <dbReference type="ARBA" id="ARBA00022679"/>
    </source>
</evidence>
<reference evidence="5 6" key="1">
    <citation type="submission" date="2015-02" db="EMBL/GenBank/DDBJ databases">
        <title>Draft genome sequences of ten Microbacterium spp. with emphasis on heavy metal contaminated environments.</title>
        <authorList>
            <person name="Corretto E."/>
        </authorList>
    </citation>
    <scope>NUCLEOTIDE SEQUENCE [LARGE SCALE GENOMIC DNA]</scope>
    <source>
        <strain evidence="5 6">DSM 18659</strain>
    </source>
</reference>
<dbReference type="PANTHER" id="PTHR12526">
    <property type="entry name" value="GLYCOSYLTRANSFERASE"/>
    <property type="match status" value="1"/>
</dbReference>
<keyword evidence="1 5" id="KW-0328">Glycosyltransferase</keyword>
<evidence type="ECO:0000259" key="3">
    <source>
        <dbReference type="Pfam" id="PF00534"/>
    </source>
</evidence>
<protein>
    <submittedName>
        <fullName evidence="5">Alpha-D-kanosaminyltransferase</fullName>
        <ecNumber evidence="5">2.4.1.301</ecNumber>
    </submittedName>
</protein>
<evidence type="ECO:0000313" key="5">
    <source>
        <dbReference type="EMBL" id="KJL39423.1"/>
    </source>
</evidence>
<name>A0A0F0M2K8_9MICO</name>